<evidence type="ECO:0000256" key="2">
    <source>
        <dbReference type="SAM" id="SignalP"/>
    </source>
</evidence>
<name>A0A507QR09_MONPU</name>
<evidence type="ECO:0000313" key="3">
    <source>
        <dbReference type="EMBL" id="TQB70902.1"/>
    </source>
</evidence>
<dbReference type="Proteomes" id="UP000319663">
    <property type="component" value="Unassembled WGS sequence"/>
</dbReference>
<organism evidence="3 4">
    <name type="scientific">Monascus purpureus</name>
    <name type="common">Red mold</name>
    <name type="synonym">Monascus anka</name>
    <dbReference type="NCBI Taxonomy" id="5098"/>
    <lineage>
        <taxon>Eukaryota</taxon>
        <taxon>Fungi</taxon>
        <taxon>Dikarya</taxon>
        <taxon>Ascomycota</taxon>
        <taxon>Pezizomycotina</taxon>
        <taxon>Eurotiomycetes</taxon>
        <taxon>Eurotiomycetidae</taxon>
        <taxon>Eurotiales</taxon>
        <taxon>Aspergillaceae</taxon>
        <taxon>Monascus</taxon>
    </lineage>
</organism>
<feature type="signal peptide" evidence="2">
    <location>
        <begin position="1"/>
        <end position="17"/>
    </location>
</feature>
<protein>
    <submittedName>
        <fullName evidence="3">Uncharacterized protein</fullName>
    </submittedName>
</protein>
<evidence type="ECO:0000256" key="1">
    <source>
        <dbReference type="SAM" id="MobiDB-lite"/>
    </source>
</evidence>
<feature type="region of interest" description="Disordered" evidence="1">
    <location>
        <begin position="22"/>
        <end position="60"/>
    </location>
</feature>
<feature type="compositionally biased region" description="Polar residues" evidence="1">
    <location>
        <begin position="37"/>
        <end position="57"/>
    </location>
</feature>
<keyword evidence="4" id="KW-1185">Reference proteome</keyword>
<gene>
    <name evidence="3" type="ORF">MPDQ_007996</name>
</gene>
<dbReference type="EMBL" id="VIFY01000092">
    <property type="protein sequence ID" value="TQB70902.1"/>
    <property type="molecule type" value="Genomic_DNA"/>
</dbReference>
<feature type="chain" id="PRO_5021455302" evidence="2">
    <location>
        <begin position="18"/>
        <end position="232"/>
    </location>
</feature>
<proteinExistence type="predicted"/>
<comment type="caution">
    <text evidence="3">The sequence shown here is derived from an EMBL/GenBank/DDBJ whole genome shotgun (WGS) entry which is preliminary data.</text>
</comment>
<dbReference type="AlphaFoldDB" id="A0A507QR09"/>
<sequence length="232" mass="25258">MKFSIFTILTSLSCALALPTTNVTQKPDNPPSDPSLKLSNTTVPLSNSSINDTSPSGPSIYLPRRTYRRRQLNFFQPGSSSSSGAAFPAGDFPVPSSSLSLFPSAFPTSSMPSSSLPSGVPGVGSGHGKRSSYVCATLEMKNNPAVQFGDRNQERRQAAVRPIVSEVLANETLQLLLEKLESEEATRERNECLVRIYEDASDCANDMFAYPIWPRLLRFDDLGVFSTTVLTR</sequence>
<evidence type="ECO:0000313" key="4">
    <source>
        <dbReference type="Proteomes" id="UP000319663"/>
    </source>
</evidence>
<keyword evidence="2" id="KW-0732">Signal</keyword>
<accession>A0A507QR09</accession>
<reference evidence="3 4" key="1">
    <citation type="submission" date="2019-06" db="EMBL/GenBank/DDBJ databases">
        <title>Wine fermentation using esterase from Monascus purpureus.</title>
        <authorList>
            <person name="Geng C."/>
            <person name="Zhang Y."/>
        </authorList>
    </citation>
    <scope>NUCLEOTIDE SEQUENCE [LARGE SCALE GENOMIC DNA]</scope>
    <source>
        <strain evidence="3">HQ1</strain>
    </source>
</reference>